<keyword evidence="8" id="KW-0720">Serine protease</keyword>
<dbReference type="Gene3D" id="3.40.50.880">
    <property type="match status" value="1"/>
</dbReference>
<evidence type="ECO:0000256" key="2">
    <source>
        <dbReference type="ARBA" id="ARBA00002039"/>
    </source>
</evidence>
<name>A0A1W1V819_9FIRM</name>
<dbReference type="InterPro" id="IPR011811">
    <property type="entry name" value="Peptidase_S51_cyanophycinase"/>
</dbReference>
<keyword evidence="6" id="KW-0645">Protease</keyword>
<organism evidence="10 11">
    <name type="scientific">Thermanaeromonas toyohensis ToBE</name>
    <dbReference type="NCBI Taxonomy" id="698762"/>
    <lineage>
        <taxon>Bacteria</taxon>
        <taxon>Bacillati</taxon>
        <taxon>Bacillota</taxon>
        <taxon>Clostridia</taxon>
        <taxon>Neomoorellales</taxon>
        <taxon>Neomoorellaceae</taxon>
        <taxon>Thermanaeromonas</taxon>
    </lineage>
</organism>
<dbReference type="AlphaFoldDB" id="A0A1W1V819"/>
<dbReference type="Proteomes" id="UP000192569">
    <property type="component" value="Chromosome I"/>
</dbReference>
<dbReference type="PIRSF" id="PIRSF032067">
    <property type="entry name" value="Cyanophycinase"/>
    <property type="match status" value="1"/>
</dbReference>
<dbReference type="NCBIfam" id="TIGR02069">
    <property type="entry name" value="cyanophycinase"/>
    <property type="match status" value="1"/>
</dbReference>
<dbReference type="InterPro" id="IPR005320">
    <property type="entry name" value="Peptidase_S51"/>
</dbReference>
<dbReference type="Pfam" id="PF03575">
    <property type="entry name" value="Peptidase_S51"/>
    <property type="match status" value="1"/>
</dbReference>
<feature type="active site" description="Charge relay system" evidence="9">
    <location>
        <position position="125"/>
    </location>
</feature>
<evidence type="ECO:0000256" key="8">
    <source>
        <dbReference type="ARBA" id="ARBA00022825"/>
    </source>
</evidence>
<dbReference type="STRING" id="698762.SAMN00808754_0149"/>
<evidence type="ECO:0000256" key="5">
    <source>
        <dbReference type="ARBA" id="ARBA00015719"/>
    </source>
</evidence>
<comment type="function">
    <text evidence="2">Exopeptidase that catalyzes the hydrolytic cleavage of multi-L-arginyl-poly-L-aspartic acid (cyanophycin; a water-insoluble reserve polymer) into aspartate-arginine dipeptides.</text>
</comment>
<keyword evidence="7" id="KW-0378">Hydrolase</keyword>
<dbReference type="CDD" id="cd03145">
    <property type="entry name" value="GAT1_cyanophycinase"/>
    <property type="match status" value="1"/>
</dbReference>
<reference evidence="10 11" key="1">
    <citation type="submission" date="2017-04" db="EMBL/GenBank/DDBJ databases">
        <authorList>
            <person name="Afonso C.L."/>
            <person name="Miller P.J."/>
            <person name="Scott M.A."/>
            <person name="Spackman E."/>
            <person name="Goraichik I."/>
            <person name="Dimitrov K.M."/>
            <person name="Suarez D.L."/>
            <person name="Swayne D.E."/>
        </authorList>
    </citation>
    <scope>NUCLEOTIDE SEQUENCE [LARGE SCALE GENOMIC DNA]</scope>
    <source>
        <strain evidence="10 11">ToBE</strain>
    </source>
</reference>
<dbReference type="PANTHER" id="PTHR36175">
    <property type="entry name" value="CYANOPHYCINASE"/>
    <property type="match status" value="1"/>
</dbReference>
<feature type="active site" description="Charge relay system" evidence="9">
    <location>
        <position position="167"/>
    </location>
</feature>
<evidence type="ECO:0000256" key="9">
    <source>
        <dbReference type="PIRSR" id="PIRSR032067-1"/>
    </source>
</evidence>
<dbReference type="GO" id="GO:0006508">
    <property type="term" value="P:proteolysis"/>
    <property type="evidence" value="ECO:0007669"/>
    <property type="project" value="UniProtKB-KW"/>
</dbReference>
<keyword evidence="11" id="KW-1185">Reference proteome</keyword>
<dbReference type="GO" id="GO:0008236">
    <property type="term" value="F:serine-type peptidase activity"/>
    <property type="evidence" value="ECO:0007669"/>
    <property type="project" value="UniProtKB-KW"/>
</dbReference>
<evidence type="ECO:0000313" key="10">
    <source>
        <dbReference type="EMBL" id="SMB89416.1"/>
    </source>
</evidence>
<proteinExistence type="inferred from homology"/>
<gene>
    <name evidence="10" type="ORF">SAMN00808754_0149</name>
</gene>
<evidence type="ECO:0000256" key="6">
    <source>
        <dbReference type="ARBA" id="ARBA00022670"/>
    </source>
</evidence>
<dbReference type="EC" id="3.4.15.6" evidence="4"/>
<sequence length="262" mass="27873">MGVYLIGGNEDREERCEVLRGFLEAGGGDQAEVVVIPVASQNMEEAGEVYLRLFTRLGAKRVEAVAPTTRKEANQEALERLVEKAKAVFFTGGDQLRLTSLLGGTNLDRALHRAFQRGTLMGGTSAGAAAMSSTMIVAGEGEVAPQVDVVRMAPGLGFIREVIIDQHFAQRGRLGRLLAAIAYNPYILGLGIDEDTAVWVDGDRLQVLGRGTVTVVDGRGIEHTNISIAGPKPLALTGVALHVLPAGYGFNLDTRCPLPPLS</sequence>
<evidence type="ECO:0000256" key="1">
    <source>
        <dbReference type="ARBA" id="ARBA00001092"/>
    </source>
</evidence>
<dbReference type="InterPro" id="IPR029062">
    <property type="entry name" value="Class_I_gatase-like"/>
</dbReference>
<evidence type="ECO:0000256" key="7">
    <source>
        <dbReference type="ARBA" id="ARBA00022801"/>
    </source>
</evidence>
<dbReference type="OrthoDB" id="9799980at2"/>
<comment type="catalytic activity">
    <reaction evidence="1">
        <text>[L-4-(L-arginin-2-N-yl)aspartate](n) + H2O = [L-4-(L-arginin-2-N-yl)aspartate](n-1) + L-4-(L-arginin-2-N-yl)aspartate</text>
        <dbReference type="Rhea" id="RHEA:12845"/>
        <dbReference type="Rhea" id="RHEA-COMP:13728"/>
        <dbReference type="Rhea" id="RHEA-COMP:13734"/>
        <dbReference type="ChEBI" id="CHEBI:15377"/>
        <dbReference type="ChEBI" id="CHEBI:137986"/>
        <dbReference type="ChEBI" id="CHEBI:137991"/>
        <dbReference type="EC" id="3.4.15.6"/>
    </reaction>
</comment>
<evidence type="ECO:0000256" key="3">
    <source>
        <dbReference type="ARBA" id="ARBA00006534"/>
    </source>
</evidence>
<dbReference type="GO" id="GO:0008241">
    <property type="term" value="F:peptidyl-dipeptidase activity"/>
    <property type="evidence" value="ECO:0007669"/>
    <property type="project" value="UniProtKB-EC"/>
</dbReference>
<dbReference type="RefSeq" id="WP_084663076.1">
    <property type="nucleotide sequence ID" value="NZ_LT838272.1"/>
</dbReference>
<dbReference type="EMBL" id="LT838272">
    <property type="protein sequence ID" value="SMB89416.1"/>
    <property type="molecule type" value="Genomic_DNA"/>
</dbReference>
<feature type="active site" description="Charge relay system" evidence="9">
    <location>
        <position position="194"/>
    </location>
</feature>
<dbReference type="SUPFAM" id="SSF52317">
    <property type="entry name" value="Class I glutamine amidotransferase-like"/>
    <property type="match status" value="1"/>
</dbReference>
<evidence type="ECO:0000313" key="11">
    <source>
        <dbReference type="Proteomes" id="UP000192569"/>
    </source>
</evidence>
<dbReference type="PANTHER" id="PTHR36175:SF1">
    <property type="entry name" value="CYANOPHYCINASE"/>
    <property type="match status" value="1"/>
</dbReference>
<accession>A0A1W1V819</accession>
<protein>
    <recommendedName>
        <fullName evidence="5">Cyanophycinase</fullName>
        <ecNumber evidence="4">3.4.15.6</ecNumber>
    </recommendedName>
</protein>
<evidence type="ECO:0000256" key="4">
    <source>
        <dbReference type="ARBA" id="ARBA00013115"/>
    </source>
</evidence>
<comment type="similarity">
    <text evidence="3">Belongs to the peptidase S51 family.</text>
</comment>